<comment type="catalytic activity">
    <reaction evidence="14 17">
        <text>L-leucine + 2-oxoglutarate = 4-methyl-2-oxopentanoate + L-glutamate</text>
        <dbReference type="Rhea" id="RHEA:18321"/>
        <dbReference type="ChEBI" id="CHEBI:16810"/>
        <dbReference type="ChEBI" id="CHEBI:17865"/>
        <dbReference type="ChEBI" id="CHEBI:29985"/>
        <dbReference type="ChEBI" id="CHEBI:57427"/>
        <dbReference type="EC" id="2.6.1.42"/>
    </reaction>
</comment>
<evidence type="ECO:0000313" key="19">
    <source>
        <dbReference type="Proteomes" id="UP000239724"/>
    </source>
</evidence>
<dbReference type="EMBL" id="NHRY01000062">
    <property type="protein sequence ID" value="PPQ36089.1"/>
    <property type="molecule type" value="Genomic_DNA"/>
</dbReference>
<gene>
    <name evidence="17" type="primary">ilvE</name>
    <name evidence="18" type="ORF">CCS01_05675</name>
</gene>
<dbReference type="NCBIfam" id="TIGR01122">
    <property type="entry name" value="ilvE_I"/>
    <property type="match status" value="1"/>
</dbReference>
<comment type="pathway">
    <text evidence="4 17">Amino-acid biosynthesis; L-valine biosynthesis; L-valine from pyruvate: step 4/4.</text>
</comment>
<dbReference type="SUPFAM" id="SSF56752">
    <property type="entry name" value="D-aminoacid aminotransferase-like PLP-dependent enzymes"/>
    <property type="match status" value="1"/>
</dbReference>
<comment type="pathway">
    <text evidence="3 17">Amino-acid biosynthesis; L-isoleucine biosynthesis; L-isoleucine from 2-oxobutanoate: step 4/4.</text>
</comment>
<evidence type="ECO:0000256" key="6">
    <source>
        <dbReference type="ARBA" id="ARBA00009320"/>
    </source>
</evidence>
<keyword evidence="9 17" id="KW-0808">Transferase</keyword>
<dbReference type="GO" id="GO:0009099">
    <property type="term" value="P:L-valine biosynthetic process"/>
    <property type="evidence" value="ECO:0007669"/>
    <property type="project" value="UniProtKB-UniPathway"/>
</dbReference>
<evidence type="ECO:0000256" key="7">
    <source>
        <dbReference type="ARBA" id="ARBA00022576"/>
    </source>
</evidence>
<evidence type="ECO:0000256" key="11">
    <source>
        <dbReference type="ARBA" id="ARBA00023304"/>
    </source>
</evidence>
<dbReference type="InterPro" id="IPR043132">
    <property type="entry name" value="BCAT-like_C"/>
</dbReference>
<dbReference type="AlphaFoldDB" id="A0A2S6NLA1"/>
<dbReference type="EC" id="2.6.1.42" evidence="17"/>
<keyword evidence="7 17" id="KW-0032">Aminotransferase</keyword>
<dbReference type="InterPro" id="IPR001544">
    <property type="entry name" value="Aminotrans_IV"/>
</dbReference>
<dbReference type="OrthoDB" id="21319at2"/>
<dbReference type="UniPathway" id="UPA00048">
    <property type="reaction ID" value="UER00073"/>
</dbReference>
<dbReference type="GO" id="GO:0052655">
    <property type="term" value="F:L-valine-2-oxoglutarate transaminase activity"/>
    <property type="evidence" value="ECO:0007669"/>
    <property type="project" value="RHEA"/>
</dbReference>
<evidence type="ECO:0000256" key="15">
    <source>
        <dbReference type="RuleBase" id="RU004106"/>
    </source>
</evidence>
<evidence type="ECO:0000256" key="17">
    <source>
        <dbReference type="RuleBase" id="RU364094"/>
    </source>
</evidence>
<dbReference type="GO" id="GO:0009098">
    <property type="term" value="P:L-leucine biosynthetic process"/>
    <property type="evidence" value="ECO:0007669"/>
    <property type="project" value="UniProtKB-UniPathway"/>
</dbReference>
<comment type="caution">
    <text evidence="18">The sequence shown here is derived from an EMBL/GenBank/DDBJ whole genome shotgun (WGS) entry which is preliminary data.</text>
</comment>
<dbReference type="InterPro" id="IPR043131">
    <property type="entry name" value="BCAT-like_N"/>
</dbReference>
<dbReference type="InterPro" id="IPR018300">
    <property type="entry name" value="Aminotrans_IV_CS"/>
</dbReference>
<name>A0A2S6NLA1_RHOGL</name>
<evidence type="ECO:0000256" key="2">
    <source>
        <dbReference type="ARBA" id="ARBA00003109"/>
    </source>
</evidence>
<dbReference type="UniPathway" id="UPA00047">
    <property type="reaction ID" value="UER00058"/>
</dbReference>
<dbReference type="GO" id="GO:0009097">
    <property type="term" value="P:isoleucine biosynthetic process"/>
    <property type="evidence" value="ECO:0007669"/>
    <property type="project" value="UniProtKB-UniPathway"/>
</dbReference>
<dbReference type="PANTHER" id="PTHR42743:SF11">
    <property type="entry name" value="AMINODEOXYCHORISMATE LYASE"/>
    <property type="match status" value="1"/>
</dbReference>
<keyword evidence="19" id="KW-1185">Reference proteome</keyword>
<dbReference type="NCBIfam" id="NF005146">
    <property type="entry name" value="PRK06606.1"/>
    <property type="match status" value="1"/>
</dbReference>
<comment type="catalytic activity">
    <reaction evidence="12 17">
        <text>L-valine + 2-oxoglutarate = 3-methyl-2-oxobutanoate + L-glutamate</text>
        <dbReference type="Rhea" id="RHEA:24813"/>
        <dbReference type="ChEBI" id="CHEBI:11851"/>
        <dbReference type="ChEBI" id="CHEBI:16810"/>
        <dbReference type="ChEBI" id="CHEBI:29985"/>
        <dbReference type="ChEBI" id="CHEBI:57762"/>
        <dbReference type="EC" id="2.6.1.42"/>
    </reaction>
</comment>
<comment type="similarity">
    <text evidence="6 15">Belongs to the class-IV pyridoxal-phosphate-dependent aminotransferase family.</text>
</comment>
<evidence type="ECO:0000256" key="1">
    <source>
        <dbReference type="ARBA" id="ARBA00001933"/>
    </source>
</evidence>
<proteinExistence type="inferred from homology"/>
<dbReference type="PANTHER" id="PTHR42743">
    <property type="entry name" value="AMINO-ACID AMINOTRANSFERASE"/>
    <property type="match status" value="1"/>
</dbReference>
<evidence type="ECO:0000256" key="16">
    <source>
        <dbReference type="RuleBase" id="RU004516"/>
    </source>
</evidence>
<sequence length="299" mass="32936">MASFPFDDRDGWIWLDGSLVPWRDARLHVLSHGLHYASAVFEGERAYNGNIFRLRDHTNRLIGSGRWLAFEIPFTAAQIDAACAEVLAANGLTDGYVRPIAWRGSEQLAVSATGTSIHLAIGAWPWPSYFGAERMQGIRVGQADWRRPPPESAPVHAKAAGLYMIGSLAKLKAEQEGYADALMLDWRGRVAETTGANIFLVIDGELHTPVPDCFLDGITRRSVISLARRERMAVVERPIEPADLEKATEVFLAGTAAEVTAVREIGPHRFTPGRITETLMKAYDHLVLQAPEEVARIVG</sequence>
<evidence type="ECO:0000256" key="3">
    <source>
        <dbReference type="ARBA" id="ARBA00004824"/>
    </source>
</evidence>
<dbReference type="RefSeq" id="WP_104517879.1">
    <property type="nucleotide sequence ID" value="NZ_NHRY01000062.1"/>
</dbReference>
<evidence type="ECO:0000256" key="8">
    <source>
        <dbReference type="ARBA" id="ARBA00022605"/>
    </source>
</evidence>
<dbReference type="NCBIfam" id="NF005726">
    <property type="entry name" value="PRK07544.1"/>
    <property type="match status" value="1"/>
</dbReference>
<comment type="function">
    <text evidence="2 17">Acts on leucine, isoleucine and valine.</text>
</comment>
<organism evidence="18 19">
    <name type="scientific">Rhodopila globiformis</name>
    <name type="common">Rhodopseudomonas globiformis</name>
    <dbReference type="NCBI Taxonomy" id="1071"/>
    <lineage>
        <taxon>Bacteria</taxon>
        <taxon>Pseudomonadati</taxon>
        <taxon>Pseudomonadota</taxon>
        <taxon>Alphaproteobacteria</taxon>
        <taxon>Acetobacterales</taxon>
        <taxon>Acetobacteraceae</taxon>
        <taxon>Rhodopila</taxon>
    </lineage>
</organism>
<evidence type="ECO:0000313" key="18">
    <source>
        <dbReference type="EMBL" id="PPQ36089.1"/>
    </source>
</evidence>
<evidence type="ECO:0000256" key="13">
    <source>
        <dbReference type="ARBA" id="ARBA00048798"/>
    </source>
</evidence>
<dbReference type="Gene3D" id="3.20.10.10">
    <property type="entry name" value="D-amino Acid Aminotransferase, subunit A, domain 2"/>
    <property type="match status" value="1"/>
</dbReference>
<dbReference type="InterPro" id="IPR005785">
    <property type="entry name" value="B_amino_transI"/>
</dbReference>
<accession>A0A2S6NLA1</accession>
<comment type="cofactor">
    <cofactor evidence="1 16">
        <name>pyridoxal 5'-phosphate</name>
        <dbReference type="ChEBI" id="CHEBI:597326"/>
    </cofactor>
</comment>
<evidence type="ECO:0000256" key="10">
    <source>
        <dbReference type="ARBA" id="ARBA00022898"/>
    </source>
</evidence>
<reference evidence="18 19" key="1">
    <citation type="journal article" date="2018" name="Arch. Microbiol.">
        <title>New insights into the metabolic potential of the phototrophic purple bacterium Rhodopila globiformis DSM 161(T) from its draft genome sequence and evidence for a vanadium-dependent nitrogenase.</title>
        <authorList>
            <person name="Imhoff J.F."/>
            <person name="Rahn T."/>
            <person name="Kunzel S."/>
            <person name="Neulinger S.C."/>
        </authorList>
    </citation>
    <scope>NUCLEOTIDE SEQUENCE [LARGE SCALE GENOMIC DNA]</scope>
    <source>
        <strain evidence="18 19">DSM 161</strain>
    </source>
</reference>
<evidence type="ECO:0000256" key="14">
    <source>
        <dbReference type="ARBA" id="ARBA00049229"/>
    </source>
</evidence>
<evidence type="ECO:0000256" key="9">
    <source>
        <dbReference type="ARBA" id="ARBA00022679"/>
    </source>
</evidence>
<dbReference type="InterPro" id="IPR050571">
    <property type="entry name" value="Class-IV_PLP-Dep_Aminotrnsfr"/>
</dbReference>
<dbReference type="PROSITE" id="PS00770">
    <property type="entry name" value="AA_TRANSFER_CLASS_4"/>
    <property type="match status" value="1"/>
</dbReference>
<dbReference type="UniPathway" id="UPA00049">
    <property type="reaction ID" value="UER00062"/>
</dbReference>
<evidence type="ECO:0000256" key="12">
    <source>
        <dbReference type="ARBA" id="ARBA00048212"/>
    </source>
</evidence>
<dbReference type="Gene3D" id="3.30.470.10">
    <property type="match status" value="1"/>
</dbReference>
<dbReference type="GO" id="GO:0052656">
    <property type="term" value="F:L-isoleucine-2-oxoglutarate transaminase activity"/>
    <property type="evidence" value="ECO:0007669"/>
    <property type="project" value="RHEA"/>
</dbReference>
<keyword evidence="8 17" id="KW-0028">Amino-acid biosynthesis</keyword>
<comment type="pathway">
    <text evidence="5 17">Amino-acid biosynthesis; L-leucine biosynthesis; L-leucine from 3-methyl-2-oxobutanoate: step 4/4.</text>
</comment>
<protein>
    <recommendedName>
        <fullName evidence="17">Branched-chain-amino-acid aminotransferase</fullName>
        <shortName evidence="17">BCAT</shortName>
        <ecNumber evidence="17">2.6.1.42</ecNumber>
    </recommendedName>
</protein>
<dbReference type="Proteomes" id="UP000239724">
    <property type="component" value="Unassembled WGS sequence"/>
</dbReference>
<comment type="catalytic activity">
    <reaction evidence="13 17">
        <text>L-isoleucine + 2-oxoglutarate = (S)-3-methyl-2-oxopentanoate + L-glutamate</text>
        <dbReference type="Rhea" id="RHEA:24801"/>
        <dbReference type="ChEBI" id="CHEBI:16810"/>
        <dbReference type="ChEBI" id="CHEBI:29985"/>
        <dbReference type="ChEBI" id="CHEBI:35146"/>
        <dbReference type="ChEBI" id="CHEBI:58045"/>
        <dbReference type="EC" id="2.6.1.42"/>
    </reaction>
</comment>
<keyword evidence="11 17" id="KW-0100">Branched-chain amino acid biosynthesis</keyword>
<dbReference type="FunFam" id="3.20.10.10:FF:000002">
    <property type="entry name" value="D-alanine aminotransferase"/>
    <property type="match status" value="1"/>
</dbReference>
<keyword evidence="10 16" id="KW-0663">Pyridoxal phosphate</keyword>
<evidence type="ECO:0000256" key="4">
    <source>
        <dbReference type="ARBA" id="ARBA00004931"/>
    </source>
</evidence>
<evidence type="ECO:0000256" key="5">
    <source>
        <dbReference type="ARBA" id="ARBA00005072"/>
    </source>
</evidence>
<dbReference type="GO" id="GO:0052654">
    <property type="term" value="F:L-leucine-2-oxoglutarate transaminase activity"/>
    <property type="evidence" value="ECO:0007669"/>
    <property type="project" value="RHEA"/>
</dbReference>
<dbReference type="InterPro" id="IPR036038">
    <property type="entry name" value="Aminotransferase-like"/>
</dbReference>
<dbReference type="Pfam" id="PF01063">
    <property type="entry name" value="Aminotran_4"/>
    <property type="match status" value="1"/>
</dbReference>